<dbReference type="PROSITE" id="PS51787">
    <property type="entry name" value="LON_N"/>
    <property type="match status" value="1"/>
</dbReference>
<accession>A0A5N6KQK9</accession>
<evidence type="ECO:0000256" key="5">
    <source>
        <dbReference type="SAM" id="MobiDB-lite"/>
    </source>
</evidence>
<dbReference type="PANTHER" id="PTHR23327">
    <property type="entry name" value="RING FINGER PROTEIN 127"/>
    <property type="match status" value="1"/>
</dbReference>
<dbReference type="OrthoDB" id="264917at2759"/>
<dbReference type="Gene3D" id="3.30.40.10">
    <property type="entry name" value="Zinc/RING finger domain, C3HC4 (zinc finger)"/>
    <property type="match status" value="2"/>
</dbReference>
<feature type="compositionally biased region" description="Basic and acidic residues" evidence="5">
    <location>
        <begin position="17"/>
        <end position="31"/>
    </location>
</feature>
<keyword evidence="1" id="KW-0479">Metal-binding</keyword>
<sequence>MSTPAAPRSTLQPALVWEREQDQDQDQEPRAPKRRRAHRPSSMSTDDSDDGPLPQAPLDASIDARALVRLVQCPECSLPFRGPVILPCGNTLCRQCLPTPQPRQHISYPATETRQMGITCPFRSCGAIHSLEDCSASVVFSKVMDSVQAIVARFQSEASPGATTVEEILRTLSLSEPTQEKYSPTQNTREQGRSSQWPWGKLLATFAATQAGELGYTSDAAYYDDSQDPADMEAQDVELLNSLKEACHRELDCHVCYNMMLDPTTTPCGHTFCRKCLARILDHSSLCPVCRRTLFLPSTLDRHSSNKALNRLLLALCPEKVAARREAVVEDERHASAGLETPLFVCTMSFPTMPTYLHIFEPRYRLMIRRAVEVNGQFGMVTYNETGASQANIGESQFCEVGTMLQIERYQMLPDGRSFVQCRGIHRFKVQAHGVLDGYVVGRVEKLEDISLADEEALEARETSQPAPSEVPADGQPDLAGEVDRLPTSELMRICMDFVAENRAANPPWLRGRILEAYGEPPEDAATFPYWFASVLPLQDREKYRLLPLTSTRERLKVAVMWIRTIQSQRWYQGSTCTVL</sequence>
<feature type="region of interest" description="Disordered" evidence="5">
    <location>
        <begin position="456"/>
        <end position="482"/>
    </location>
</feature>
<dbReference type="Gene3D" id="2.30.130.40">
    <property type="entry name" value="LON domain-like"/>
    <property type="match status" value="1"/>
</dbReference>
<dbReference type="InterPro" id="IPR001841">
    <property type="entry name" value="Znf_RING"/>
</dbReference>
<feature type="region of interest" description="Disordered" evidence="5">
    <location>
        <begin position="1"/>
        <end position="57"/>
    </location>
</feature>
<feature type="domain" description="Lon N-terminal" evidence="7">
    <location>
        <begin position="338"/>
        <end position="567"/>
    </location>
</feature>
<evidence type="ECO:0000313" key="9">
    <source>
        <dbReference type="Proteomes" id="UP000327013"/>
    </source>
</evidence>
<dbReference type="InterPro" id="IPR003111">
    <property type="entry name" value="Lon_prtase_N"/>
</dbReference>
<dbReference type="InterPro" id="IPR017907">
    <property type="entry name" value="Znf_RING_CS"/>
</dbReference>
<dbReference type="InterPro" id="IPR046336">
    <property type="entry name" value="Lon_prtase_N_sf"/>
</dbReference>
<feature type="domain" description="RING-type" evidence="6">
    <location>
        <begin position="253"/>
        <end position="291"/>
    </location>
</feature>
<keyword evidence="2 4" id="KW-0863">Zinc-finger</keyword>
<organism evidence="8 9">
    <name type="scientific">Carpinus fangiana</name>
    <dbReference type="NCBI Taxonomy" id="176857"/>
    <lineage>
        <taxon>Eukaryota</taxon>
        <taxon>Viridiplantae</taxon>
        <taxon>Streptophyta</taxon>
        <taxon>Embryophyta</taxon>
        <taxon>Tracheophyta</taxon>
        <taxon>Spermatophyta</taxon>
        <taxon>Magnoliopsida</taxon>
        <taxon>eudicotyledons</taxon>
        <taxon>Gunneridae</taxon>
        <taxon>Pentapetalae</taxon>
        <taxon>rosids</taxon>
        <taxon>fabids</taxon>
        <taxon>Fagales</taxon>
        <taxon>Betulaceae</taxon>
        <taxon>Carpinus</taxon>
    </lineage>
</organism>
<reference evidence="8 9" key="1">
    <citation type="submission" date="2019-06" db="EMBL/GenBank/DDBJ databases">
        <title>A chromosomal-level reference genome of Carpinus fangiana (Coryloideae, Betulaceae).</title>
        <authorList>
            <person name="Yang X."/>
            <person name="Wang Z."/>
            <person name="Zhang L."/>
            <person name="Hao G."/>
            <person name="Liu J."/>
            <person name="Yang Y."/>
        </authorList>
    </citation>
    <scope>NUCLEOTIDE SEQUENCE [LARGE SCALE GENOMIC DNA]</scope>
    <source>
        <strain evidence="8">Cfa_2016G</strain>
        <tissue evidence="8">Leaf</tissue>
    </source>
</reference>
<evidence type="ECO:0000256" key="3">
    <source>
        <dbReference type="ARBA" id="ARBA00022833"/>
    </source>
</evidence>
<dbReference type="Pfam" id="PF13923">
    <property type="entry name" value="zf-C3HC4_2"/>
    <property type="match status" value="1"/>
</dbReference>
<comment type="caution">
    <text evidence="8">The sequence shown here is derived from an EMBL/GenBank/DDBJ whole genome shotgun (WGS) entry which is preliminary data.</text>
</comment>
<dbReference type="SMART" id="SM00464">
    <property type="entry name" value="LON"/>
    <property type="match status" value="1"/>
</dbReference>
<keyword evidence="3" id="KW-0862">Zinc</keyword>
<evidence type="ECO:0000256" key="4">
    <source>
        <dbReference type="PROSITE-ProRule" id="PRU00175"/>
    </source>
</evidence>
<evidence type="ECO:0000256" key="2">
    <source>
        <dbReference type="ARBA" id="ARBA00022771"/>
    </source>
</evidence>
<dbReference type="Proteomes" id="UP000327013">
    <property type="component" value="Unassembled WGS sequence"/>
</dbReference>
<gene>
    <name evidence="8" type="ORF">FH972_021751</name>
</gene>
<dbReference type="Pfam" id="PF02190">
    <property type="entry name" value="LON_substr_bdg"/>
    <property type="match status" value="1"/>
</dbReference>
<evidence type="ECO:0000259" key="6">
    <source>
        <dbReference type="PROSITE" id="PS50089"/>
    </source>
</evidence>
<dbReference type="CDD" id="cd16514">
    <property type="entry name" value="RING-HC_LONFs_rpt2"/>
    <property type="match status" value="1"/>
</dbReference>
<dbReference type="Gene3D" id="1.20.58.1480">
    <property type="match status" value="1"/>
</dbReference>
<dbReference type="InterPro" id="IPR015947">
    <property type="entry name" value="PUA-like_sf"/>
</dbReference>
<dbReference type="SUPFAM" id="SSF88697">
    <property type="entry name" value="PUA domain-like"/>
    <property type="match status" value="1"/>
</dbReference>
<dbReference type="PANTHER" id="PTHR23327:SF42">
    <property type="entry name" value="LON PEPTIDASE N-TERMINAL DOMAIN AND RING FINGER PROTEIN C14F5.10C"/>
    <property type="match status" value="1"/>
</dbReference>
<dbReference type="EMBL" id="VIBQ01000010">
    <property type="protein sequence ID" value="KAB8338807.1"/>
    <property type="molecule type" value="Genomic_DNA"/>
</dbReference>
<dbReference type="AlphaFoldDB" id="A0A5N6KQK9"/>
<evidence type="ECO:0000259" key="7">
    <source>
        <dbReference type="PROSITE" id="PS51787"/>
    </source>
</evidence>
<dbReference type="SMART" id="SM00184">
    <property type="entry name" value="RING"/>
    <property type="match status" value="2"/>
</dbReference>
<dbReference type="PROSITE" id="PS00518">
    <property type="entry name" value="ZF_RING_1"/>
    <property type="match status" value="1"/>
</dbReference>
<dbReference type="GO" id="GO:0008270">
    <property type="term" value="F:zinc ion binding"/>
    <property type="evidence" value="ECO:0007669"/>
    <property type="project" value="UniProtKB-KW"/>
</dbReference>
<keyword evidence="9" id="KW-1185">Reference proteome</keyword>
<dbReference type="PROSITE" id="PS50089">
    <property type="entry name" value="ZF_RING_2"/>
    <property type="match status" value="1"/>
</dbReference>
<evidence type="ECO:0000313" key="8">
    <source>
        <dbReference type="EMBL" id="KAB8338807.1"/>
    </source>
</evidence>
<evidence type="ECO:0000256" key="1">
    <source>
        <dbReference type="ARBA" id="ARBA00022723"/>
    </source>
</evidence>
<name>A0A5N6KQK9_9ROSI</name>
<dbReference type="SUPFAM" id="SSF57850">
    <property type="entry name" value="RING/U-box"/>
    <property type="match status" value="2"/>
</dbReference>
<dbReference type="InterPro" id="IPR013083">
    <property type="entry name" value="Znf_RING/FYVE/PHD"/>
</dbReference>
<protein>
    <recommendedName>
        <fullName evidence="10">RING-type domain-containing protein</fullName>
    </recommendedName>
</protein>
<proteinExistence type="predicted"/>
<dbReference type="GO" id="GO:0061630">
    <property type="term" value="F:ubiquitin protein ligase activity"/>
    <property type="evidence" value="ECO:0007669"/>
    <property type="project" value="TreeGrafter"/>
</dbReference>
<evidence type="ECO:0008006" key="10">
    <source>
        <dbReference type="Google" id="ProtNLM"/>
    </source>
</evidence>